<gene>
    <name evidence="4" type="ORF">IEN85_08375</name>
</gene>
<evidence type="ECO:0000259" key="3">
    <source>
        <dbReference type="Pfam" id="PF13458"/>
    </source>
</evidence>
<feature type="domain" description="Leucine-binding protein" evidence="3">
    <location>
        <begin position="36"/>
        <end position="359"/>
    </location>
</feature>
<accession>A0A927F6S7</accession>
<dbReference type="InterPro" id="IPR051010">
    <property type="entry name" value="BCAA_transport"/>
</dbReference>
<evidence type="ECO:0000313" key="4">
    <source>
        <dbReference type="EMBL" id="MBD5779507.1"/>
    </source>
</evidence>
<dbReference type="PROSITE" id="PS51257">
    <property type="entry name" value="PROKAR_LIPOPROTEIN"/>
    <property type="match status" value="1"/>
</dbReference>
<keyword evidence="5" id="KW-1185">Reference proteome</keyword>
<dbReference type="PANTHER" id="PTHR30483:SF6">
    <property type="entry name" value="PERIPLASMIC BINDING PROTEIN OF ABC TRANSPORTER FOR NATURAL AMINO ACIDS"/>
    <property type="match status" value="1"/>
</dbReference>
<dbReference type="Pfam" id="PF13458">
    <property type="entry name" value="Peripla_BP_6"/>
    <property type="match status" value="1"/>
</dbReference>
<name>A0A927F6S7_9BACT</name>
<dbReference type="AlphaFoldDB" id="A0A927F6S7"/>
<dbReference type="RefSeq" id="WP_191616647.1">
    <property type="nucleotide sequence ID" value="NZ_JACYFG010000009.1"/>
</dbReference>
<comment type="similarity">
    <text evidence="1">Belongs to the leucine-binding protein family.</text>
</comment>
<dbReference type="Gene3D" id="3.40.50.2300">
    <property type="match status" value="2"/>
</dbReference>
<evidence type="ECO:0000256" key="2">
    <source>
        <dbReference type="ARBA" id="ARBA00022729"/>
    </source>
</evidence>
<dbReference type="PANTHER" id="PTHR30483">
    <property type="entry name" value="LEUCINE-SPECIFIC-BINDING PROTEIN"/>
    <property type="match status" value="1"/>
</dbReference>
<dbReference type="SUPFAM" id="SSF53822">
    <property type="entry name" value="Periplasmic binding protein-like I"/>
    <property type="match status" value="1"/>
</dbReference>
<dbReference type="Proteomes" id="UP000622317">
    <property type="component" value="Unassembled WGS sequence"/>
</dbReference>
<evidence type="ECO:0000256" key="1">
    <source>
        <dbReference type="ARBA" id="ARBA00010062"/>
    </source>
</evidence>
<reference evidence="4" key="1">
    <citation type="submission" date="2020-09" db="EMBL/GenBank/DDBJ databases">
        <title>Pelagicoccus enzymogenes sp. nov. with an EPS production, isolated from marine sediment.</title>
        <authorList>
            <person name="Feng X."/>
        </authorList>
    </citation>
    <scope>NUCLEOTIDE SEQUENCE</scope>
    <source>
        <strain evidence="4">NFK12</strain>
    </source>
</reference>
<sequence>MGSGRAHGVFACLRQAVGLAIAALLASCAPKQEESVSVGFIGPLTGNAVDLGLAPSKAIALAIREYNETRGEGDPLVTFAFEDDGWDGANAVPLYEKLRREHDIDILMMSHTDGTMALQDRVREDGVLLVNSLNNDQLLSTMNENTFVIGKKTEEAAQIVAARVLELGKRKVKGFHVTNSFMTISATAFSEHLRQHEVEVEIVPVDISKVDFKEELQRFQAEGCDAIAFFGYKNFGFAMKQARELGLEAPFFASTTTLGDGYFENSEGALVGTEFSFFTANDGNYVLARRFLDRYRLEYGEKPLSVWPPMQAYDAANILLNVLRNGKRESGEPMVEWLKRSLHEVNYYQGVCGNVAIMKDGTSRGIYFSLYEVKGPGQVEKVKR</sequence>
<keyword evidence="2" id="KW-0732">Signal</keyword>
<comment type="caution">
    <text evidence="4">The sequence shown here is derived from an EMBL/GenBank/DDBJ whole genome shotgun (WGS) entry which is preliminary data.</text>
</comment>
<protein>
    <submittedName>
        <fullName evidence="4">Amino acid ABC transporter substrate-binding protein</fullName>
    </submittedName>
</protein>
<organism evidence="4 5">
    <name type="scientific">Pelagicoccus enzymogenes</name>
    <dbReference type="NCBI Taxonomy" id="2773457"/>
    <lineage>
        <taxon>Bacteria</taxon>
        <taxon>Pseudomonadati</taxon>
        <taxon>Verrucomicrobiota</taxon>
        <taxon>Opitutia</taxon>
        <taxon>Puniceicoccales</taxon>
        <taxon>Pelagicoccaceae</taxon>
        <taxon>Pelagicoccus</taxon>
    </lineage>
</organism>
<dbReference type="EMBL" id="JACYFG010000009">
    <property type="protein sequence ID" value="MBD5779507.1"/>
    <property type="molecule type" value="Genomic_DNA"/>
</dbReference>
<proteinExistence type="inferred from homology"/>
<evidence type="ECO:0000313" key="5">
    <source>
        <dbReference type="Proteomes" id="UP000622317"/>
    </source>
</evidence>
<dbReference type="InterPro" id="IPR028082">
    <property type="entry name" value="Peripla_BP_I"/>
</dbReference>
<dbReference type="InterPro" id="IPR028081">
    <property type="entry name" value="Leu-bd"/>
</dbReference>
<dbReference type="CDD" id="cd06268">
    <property type="entry name" value="PBP1_ABC_transporter_LIVBP-like"/>
    <property type="match status" value="1"/>
</dbReference>